<feature type="region of interest" description="Disordered" evidence="1">
    <location>
        <begin position="1"/>
        <end position="50"/>
    </location>
</feature>
<name>A0A9D4ZC51_ADICA</name>
<comment type="caution">
    <text evidence="2">The sequence shown here is derived from an EMBL/GenBank/DDBJ whole genome shotgun (WGS) entry which is preliminary data.</text>
</comment>
<organism evidence="2 3">
    <name type="scientific">Adiantum capillus-veneris</name>
    <name type="common">Maidenhair fern</name>
    <dbReference type="NCBI Taxonomy" id="13818"/>
    <lineage>
        <taxon>Eukaryota</taxon>
        <taxon>Viridiplantae</taxon>
        <taxon>Streptophyta</taxon>
        <taxon>Embryophyta</taxon>
        <taxon>Tracheophyta</taxon>
        <taxon>Polypodiopsida</taxon>
        <taxon>Polypodiidae</taxon>
        <taxon>Polypodiales</taxon>
        <taxon>Pteridineae</taxon>
        <taxon>Pteridaceae</taxon>
        <taxon>Vittarioideae</taxon>
        <taxon>Adiantum</taxon>
    </lineage>
</organism>
<gene>
    <name evidence="2" type="ORF">GOP47_0016500</name>
</gene>
<evidence type="ECO:0000313" key="3">
    <source>
        <dbReference type="Proteomes" id="UP000886520"/>
    </source>
</evidence>
<accession>A0A9D4ZC51</accession>
<dbReference type="EMBL" id="JABFUD020000016">
    <property type="protein sequence ID" value="KAI5068155.1"/>
    <property type="molecule type" value="Genomic_DNA"/>
</dbReference>
<evidence type="ECO:0000313" key="2">
    <source>
        <dbReference type="EMBL" id="KAI5068155.1"/>
    </source>
</evidence>
<protein>
    <submittedName>
        <fullName evidence="2">Uncharacterized protein</fullName>
    </submittedName>
</protein>
<dbReference type="Proteomes" id="UP000886520">
    <property type="component" value="Chromosome 16"/>
</dbReference>
<proteinExistence type="predicted"/>
<reference evidence="2" key="1">
    <citation type="submission" date="2021-01" db="EMBL/GenBank/DDBJ databases">
        <title>Adiantum capillus-veneris genome.</title>
        <authorList>
            <person name="Fang Y."/>
            <person name="Liao Q."/>
        </authorList>
    </citation>
    <scope>NUCLEOTIDE SEQUENCE</scope>
    <source>
        <strain evidence="2">H3</strain>
        <tissue evidence="2">Leaf</tissue>
    </source>
</reference>
<keyword evidence="3" id="KW-1185">Reference proteome</keyword>
<sequence>MARQGLLPQFLQPWMHRRGGGCGGGGGGEHHQKQKQKQKPSSENGGKRRHMLGAMALLPCGGSGLTCSLLPTLVL</sequence>
<evidence type="ECO:0000256" key="1">
    <source>
        <dbReference type="SAM" id="MobiDB-lite"/>
    </source>
</evidence>
<dbReference type="AlphaFoldDB" id="A0A9D4ZC51"/>